<keyword evidence="1" id="KW-0255">Endonuclease</keyword>
<comment type="caution">
    <text evidence="1">The sequence shown here is derived from an EMBL/GenBank/DDBJ whole genome shotgun (WGS) entry which is preliminary data.</text>
</comment>
<keyword evidence="2" id="KW-1185">Reference proteome</keyword>
<name>A0A7W6DNG5_9SPHN</name>
<accession>A0A7W6DNG5</accession>
<dbReference type="GO" id="GO:0004519">
    <property type="term" value="F:endonuclease activity"/>
    <property type="evidence" value="ECO:0007669"/>
    <property type="project" value="UniProtKB-KW"/>
</dbReference>
<dbReference type="RefSeq" id="WP_183956089.1">
    <property type="nucleotide sequence ID" value="NZ_JACIEB010000006.1"/>
</dbReference>
<reference evidence="1 2" key="1">
    <citation type="submission" date="2020-08" db="EMBL/GenBank/DDBJ databases">
        <title>Genomic Encyclopedia of Type Strains, Phase IV (KMG-IV): sequencing the most valuable type-strain genomes for metagenomic binning, comparative biology and taxonomic classification.</title>
        <authorList>
            <person name="Goeker M."/>
        </authorList>
    </citation>
    <scope>NUCLEOTIDE SEQUENCE [LARGE SCALE GENOMIC DNA]</scope>
    <source>
        <strain evidence="1 2">DSM 29348</strain>
    </source>
</reference>
<dbReference type="Gene3D" id="1.10.150.20">
    <property type="entry name" value="5' to 3' exonuclease, C-terminal subdomain"/>
    <property type="match status" value="1"/>
</dbReference>
<organism evidence="1 2">
    <name type="scientific">Sphingobium fontiphilum</name>
    <dbReference type="NCBI Taxonomy" id="944425"/>
    <lineage>
        <taxon>Bacteria</taxon>
        <taxon>Pseudomonadati</taxon>
        <taxon>Pseudomonadota</taxon>
        <taxon>Alphaproteobacteria</taxon>
        <taxon>Sphingomonadales</taxon>
        <taxon>Sphingomonadaceae</taxon>
        <taxon>Sphingobium</taxon>
    </lineage>
</organism>
<evidence type="ECO:0000313" key="2">
    <source>
        <dbReference type="Proteomes" id="UP000552757"/>
    </source>
</evidence>
<dbReference type="EMBL" id="JACIEB010000006">
    <property type="protein sequence ID" value="MBB3983098.1"/>
    <property type="molecule type" value="Genomic_DNA"/>
</dbReference>
<keyword evidence="1" id="KW-0378">Hydrolase</keyword>
<protein>
    <submittedName>
        <fullName evidence="1">Putative flap endonuclease-1-like 5' DNA nuclease</fullName>
    </submittedName>
</protein>
<proteinExistence type="predicted"/>
<dbReference type="Proteomes" id="UP000552757">
    <property type="component" value="Unassembled WGS sequence"/>
</dbReference>
<sequence>MQQFLMDYGLWLLAAALIVIAVVFLLTRGDGAGAPPTEQPLSAAEANAVPMEPIAAAIALVAPEPAETAPQAPAPAAQTAMATPVREETDDLLRMKGVGPKLNARLIELGITRFSQIAAWSAADIEAVDAQLGAFKGRPVRDQWVDQARYLANGDIAGFEAKYGKL</sequence>
<keyword evidence="1" id="KW-0540">Nuclease</keyword>
<dbReference type="AlphaFoldDB" id="A0A7W6DNG5"/>
<gene>
    <name evidence="1" type="ORF">GGR44_002778</name>
</gene>
<evidence type="ECO:0000313" key="1">
    <source>
        <dbReference type="EMBL" id="MBB3983098.1"/>
    </source>
</evidence>